<reference evidence="1 2" key="1">
    <citation type="submission" date="2022-12" db="EMBL/GenBank/DDBJ databases">
        <authorList>
            <person name="Mo P."/>
        </authorList>
    </citation>
    <scope>NUCLEOTIDE SEQUENCE [LARGE SCALE GENOMIC DNA]</scope>
    <source>
        <strain evidence="1 2">HUAS 2-6</strain>
    </source>
</reference>
<dbReference type="RefSeq" id="WP_270082058.1">
    <property type="nucleotide sequence ID" value="NZ_CP115300.1"/>
</dbReference>
<organism evidence="1 2">
    <name type="scientific">Streptomyces camelliae</name>
    <dbReference type="NCBI Taxonomy" id="3004093"/>
    <lineage>
        <taxon>Bacteria</taxon>
        <taxon>Bacillati</taxon>
        <taxon>Actinomycetota</taxon>
        <taxon>Actinomycetes</taxon>
        <taxon>Kitasatosporales</taxon>
        <taxon>Streptomycetaceae</taxon>
        <taxon>Streptomyces</taxon>
    </lineage>
</organism>
<evidence type="ECO:0000313" key="1">
    <source>
        <dbReference type="EMBL" id="WBO64309.1"/>
    </source>
</evidence>
<evidence type="ECO:0000313" key="2">
    <source>
        <dbReference type="Proteomes" id="UP001212326"/>
    </source>
</evidence>
<keyword evidence="2" id="KW-1185">Reference proteome</keyword>
<dbReference type="EMBL" id="CP115300">
    <property type="protein sequence ID" value="WBO64309.1"/>
    <property type="molecule type" value="Genomic_DNA"/>
</dbReference>
<protein>
    <submittedName>
        <fullName evidence="1">Uncharacterized protein</fullName>
    </submittedName>
</protein>
<accession>A0ABY7P456</accession>
<name>A0ABY7P456_9ACTN</name>
<dbReference type="Proteomes" id="UP001212326">
    <property type="component" value="Chromosome"/>
</dbReference>
<sequence length="108" mass="11500">MAVRNSEALEVFLQVAADSRVSWRAVELAGRGIAADAAGVIWVMSAGKLSLDGEKLTDLLIEQGDLVDALADSWRSFDGGDISGTDFEMRLEGFVLGLEGWISRAAQG</sequence>
<proteinExistence type="predicted"/>
<gene>
    <name evidence="1" type="ORF">O1G22_16455</name>
</gene>